<keyword evidence="10" id="KW-0325">Glycoprotein</keyword>
<evidence type="ECO:0000256" key="2">
    <source>
        <dbReference type="ARBA" id="ARBA00005184"/>
    </source>
</evidence>
<comment type="similarity">
    <text evidence="4">In the C-terminal section; belongs to the pectinesterase family.</text>
</comment>
<comment type="subcellular location">
    <subcellularLocation>
        <location evidence="1 14">Secreted</location>
        <location evidence="1 14">Cell wall</location>
    </subcellularLocation>
</comment>
<dbReference type="NCBIfam" id="TIGR01614">
    <property type="entry name" value="PME_inhib"/>
    <property type="match status" value="1"/>
</dbReference>
<dbReference type="EC" id="3.1.1.11" evidence="5 14"/>
<keyword evidence="15" id="KW-0812">Transmembrane</keyword>
<evidence type="ECO:0000256" key="15">
    <source>
        <dbReference type="SAM" id="Phobius"/>
    </source>
</evidence>
<sequence>MGNDNERKKKVATVVASSFIAICMVVAVTVGISNDIKKQAHEKDHHLAEDQPGGEDHSISTSNKAIVSICHPADYKDTCLQTLTKAAGNTTDPIQLAKFALMAAIKSLRGAKKDSAALDQLAKDPLSSQAIESCRELLHTAIADLRDSFAYIDSLEVNQHLSSLNVWLSAATTYLQTCQDGFQNTTDQVGAKMKALLVTPTHLTRNGLAIVIGLESSIKDFNNGTKNHVADVETKNLPHRGLLESQGDFPSWVDAGKRKLLEETLETIKPDIIVAQDGSGHYKTINDAVRKIPKKGNATFVIYIKEGVYKENVILGRSMTHVMMIGDDAEKTRITGNLSFSAGVQTFKTATVAISGNHFMAKDIGFENSAGAVGHQAVALKVQSDKSVFYRCRMDGYQDTLYAHTYRQFYRDCTITGTVDFIFGNAAAVFQNCNLVVRKPLEKQECIVTAQGRGETHEVTGFVIQNCTITADEEYYPLRLNNPAFLGRPWRIYSRTIVMESQIDDLISPQGWFPWAGNFGLDTSFYSEYNNKGPGATQTKRVTWKGIKNLTRHEIDGFTAAKFIQGDEWITSTGVPYTSGLTNVEEEHSSSKA</sequence>
<evidence type="ECO:0000256" key="7">
    <source>
        <dbReference type="ARBA" id="ARBA00022801"/>
    </source>
</evidence>
<dbReference type="InterPro" id="IPR012334">
    <property type="entry name" value="Pectin_lyas_fold"/>
</dbReference>
<dbReference type="SUPFAM" id="SSF51126">
    <property type="entry name" value="Pectin lyase-like"/>
    <property type="match status" value="1"/>
</dbReference>
<dbReference type="GO" id="GO:0045490">
    <property type="term" value="P:pectin catabolic process"/>
    <property type="evidence" value="ECO:0007669"/>
    <property type="project" value="UniProtKB-UniRule"/>
</dbReference>
<evidence type="ECO:0000256" key="4">
    <source>
        <dbReference type="ARBA" id="ARBA00007786"/>
    </source>
</evidence>
<evidence type="ECO:0000256" key="6">
    <source>
        <dbReference type="ARBA" id="ARBA00022512"/>
    </source>
</evidence>
<protein>
    <recommendedName>
        <fullName evidence="5 14">Pectinesterase</fullName>
        <ecNumber evidence="5 14">3.1.1.11</ecNumber>
    </recommendedName>
</protein>
<evidence type="ECO:0000256" key="3">
    <source>
        <dbReference type="ARBA" id="ARBA00006027"/>
    </source>
</evidence>
<reference evidence="17" key="2">
    <citation type="journal article" date="2023" name="Plants (Basel)">
        <title>Annotation of the Turnera subulata (Passifloraceae) Draft Genome Reveals the S-Locus Evolved after the Divergence of Turneroideae from Passifloroideae in a Stepwise Manner.</title>
        <authorList>
            <person name="Henning P.M."/>
            <person name="Roalson E.H."/>
            <person name="Mir W."/>
            <person name="McCubbin A.G."/>
            <person name="Shore J.S."/>
        </authorList>
    </citation>
    <scope>NUCLEOTIDE SEQUENCE</scope>
    <source>
        <strain evidence="17">F60SS</strain>
    </source>
</reference>
<dbReference type="Pfam" id="PF04043">
    <property type="entry name" value="PMEI"/>
    <property type="match status" value="1"/>
</dbReference>
<keyword evidence="15" id="KW-0472">Membrane</keyword>
<dbReference type="FunFam" id="1.20.140.40:FF:000001">
    <property type="entry name" value="Pectinesterase"/>
    <property type="match status" value="1"/>
</dbReference>
<organism evidence="17 18">
    <name type="scientific">Turnera subulata</name>
    <dbReference type="NCBI Taxonomy" id="218843"/>
    <lineage>
        <taxon>Eukaryota</taxon>
        <taxon>Viridiplantae</taxon>
        <taxon>Streptophyta</taxon>
        <taxon>Embryophyta</taxon>
        <taxon>Tracheophyta</taxon>
        <taxon>Spermatophyta</taxon>
        <taxon>Magnoliopsida</taxon>
        <taxon>eudicotyledons</taxon>
        <taxon>Gunneridae</taxon>
        <taxon>Pentapetalae</taxon>
        <taxon>rosids</taxon>
        <taxon>fabids</taxon>
        <taxon>Malpighiales</taxon>
        <taxon>Passifloraceae</taxon>
        <taxon>Turnera</taxon>
    </lineage>
</organism>
<reference evidence="17" key="1">
    <citation type="submission" date="2022-02" db="EMBL/GenBank/DDBJ databases">
        <authorList>
            <person name="Henning P.M."/>
            <person name="McCubbin A.G."/>
            <person name="Shore J.S."/>
        </authorList>
    </citation>
    <scope>NUCLEOTIDE SEQUENCE</scope>
    <source>
        <strain evidence="17">F60SS</strain>
        <tissue evidence="17">Leaves</tissue>
    </source>
</reference>
<evidence type="ECO:0000256" key="8">
    <source>
        <dbReference type="ARBA" id="ARBA00023085"/>
    </source>
</evidence>
<dbReference type="InterPro" id="IPR035513">
    <property type="entry name" value="Invertase/methylesterase_inhib"/>
</dbReference>
<evidence type="ECO:0000256" key="5">
    <source>
        <dbReference type="ARBA" id="ARBA00013229"/>
    </source>
</evidence>
<dbReference type="GO" id="GO:0004857">
    <property type="term" value="F:enzyme inhibitor activity"/>
    <property type="evidence" value="ECO:0007669"/>
    <property type="project" value="InterPro"/>
</dbReference>
<evidence type="ECO:0000256" key="14">
    <source>
        <dbReference type="RuleBase" id="RU000589"/>
    </source>
</evidence>
<keyword evidence="6 14" id="KW-0134">Cell wall</keyword>
<evidence type="ECO:0000313" key="17">
    <source>
        <dbReference type="EMBL" id="KAJ4841452.1"/>
    </source>
</evidence>
<keyword evidence="7 14" id="KW-0378">Hydrolase</keyword>
<proteinExistence type="inferred from homology"/>
<evidence type="ECO:0000256" key="10">
    <source>
        <dbReference type="ARBA" id="ARBA00023180"/>
    </source>
</evidence>
<dbReference type="InterPro" id="IPR018040">
    <property type="entry name" value="Pectinesterase_Tyr_AS"/>
</dbReference>
<keyword evidence="14" id="KW-0964">Secreted</keyword>
<keyword evidence="8 14" id="KW-0063">Aspartyl esterase</keyword>
<dbReference type="EMBL" id="JAKUCV010002773">
    <property type="protein sequence ID" value="KAJ4841452.1"/>
    <property type="molecule type" value="Genomic_DNA"/>
</dbReference>
<dbReference type="Gene3D" id="2.160.20.10">
    <property type="entry name" value="Single-stranded right-handed beta-helix, Pectin lyase-like"/>
    <property type="match status" value="1"/>
</dbReference>
<evidence type="ECO:0000256" key="11">
    <source>
        <dbReference type="ARBA" id="ARBA00047928"/>
    </source>
</evidence>
<evidence type="ECO:0000259" key="16">
    <source>
        <dbReference type="SMART" id="SM00856"/>
    </source>
</evidence>
<dbReference type="SUPFAM" id="SSF101148">
    <property type="entry name" value="Plant invertase/pectin methylesterase inhibitor"/>
    <property type="match status" value="1"/>
</dbReference>
<evidence type="ECO:0000256" key="13">
    <source>
        <dbReference type="PROSITE-ProRule" id="PRU10040"/>
    </source>
</evidence>
<dbReference type="InterPro" id="IPR006501">
    <property type="entry name" value="Pectinesterase_inhib_dom"/>
</dbReference>
<comment type="similarity">
    <text evidence="3">In the N-terminal section; belongs to the PMEI family.</text>
</comment>
<evidence type="ECO:0000256" key="1">
    <source>
        <dbReference type="ARBA" id="ARBA00004191"/>
    </source>
</evidence>
<dbReference type="OrthoDB" id="2019149at2759"/>
<dbReference type="Proteomes" id="UP001141552">
    <property type="component" value="Unassembled WGS sequence"/>
</dbReference>
<dbReference type="GO" id="GO:0030599">
    <property type="term" value="F:pectinesterase activity"/>
    <property type="evidence" value="ECO:0007669"/>
    <property type="project" value="UniProtKB-UniRule"/>
</dbReference>
<dbReference type="Pfam" id="PF01095">
    <property type="entry name" value="Pectinesterase"/>
    <property type="match status" value="1"/>
</dbReference>
<keyword evidence="9" id="KW-1015">Disulfide bond</keyword>
<dbReference type="AlphaFoldDB" id="A0A9Q0G1D6"/>
<dbReference type="PROSITE" id="PS00800">
    <property type="entry name" value="PECTINESTERASE_1"/>
    <property type="match status" value="1"/>
</dbReference>
<dbReference type="InterPro" id="IPR000070">
    <property type="entry name" value="Pectinesterase_cat"/>
</dbReference>
<dbReference type="InterPro" id="IPR011050">
    <property type="entry name" value="Pectin_lyase_fold/virulence"/>
</dbReference>
<evidence type="ECO:0000313" key="18">
    <source>
        <dbReference type="Proteomes" id="UP001141552"/>
    </source>
</evidence>
<dbReference type="Gene3D" id="1.20.140.40">
    <property type="entry name" value="Invertase/pectin methylesterase inhibitor family protein"/>
    <property type="match status" value="1"/>
</dbReference>
<dbReference type="FunFam" id="2.160.20.10:FF:000001">
    <property type="entry name" value="Pectinesterase"/>
    <property type="match status" value="1"/>
</dbReference>
<feature type="transmembrane region" description="Helical" evidence="15">
    <location>
        <begin position="12"/>
        <end position="32"/>
    </location>
</feature>
<keyword evidence="18" id="KW-1185">Reference proteome</keyword>
<evidence type="ECO:0000256" key="12">
    <source>
        <dbReference type="ARBA" id="ARBA00057335"/>
    </source>
</evidence>
<comment type="catalytic activity">
    <reaction evidence="11 14">
        <text>[(1-&gt;4)-alpha-D-galacturonosyl methyl ester](n) + n H2O = [(1-&gt;4)-alpha-D-galacturonosyl](n) + n methanol + n H(+)</text>
        <dbReference type="Rhea" id="RHEA:22380"/>
        <dbReference type="Rhea" id="RHEA-COMP:14570"/>
        <dbReference type="Rhea" id="RHEA-COMP:14573"/>
        <dbReference type="ChEBI" id="CHEBI:15377"/>
        <dbReference type="ChEBI" id="CHEBI:15378"/>
        <dbReference type="ChEBI" id="CHEBI:17790"/>
        <dbReference type="ChEBI" id="CHEBI:140522"/>
        <dbReference type="ChEBI" id="CHEBI:140523"/>
        <dbReference type="EC" id="3.1.1.11"/>
    </reaction>
</comment>
<dbReference type="PROSITE" id="PS00503">
    <property type="entry name" value="PECTINESTERASE_2"/>
    <property type="match status" value="1"/>
</dbReference>
<evidence type="ECO:0000256" key="9">
    <source>
        <dbReference type="ARBA" id="ARBA00023157"/>
    </source>
</evidence>
<gene>
    <name evidence="17" type="ORF">Tsubulata_845010</name>
</gene>
<keyword evidence="14" id="KW-0961">Cell wall biogenesis/degradation</keyword>
<dbReference type="PANTHER" id="PTHR31707">
    <property type="entry name" value="PECTINESTERASE"/>
    <property type="match status" value="1"/>
</dbReference>
<dbReference type="CDD" id="cd15798">
    <property type="entry name" value="PMEI-like_3"/>
    <property type="match status" value="1"/>
</dbReference>
<comment type="pathway">
    <text evidence="2 14">Glycan metabolism; pectin degradation; 2-dehydro-3-deoxy-D-gluconate from pectin: step 1/5.</text>
</comment>
<keyword evidence="15" id="KW-1133">Transmembrane helix</keyword>
<comment type="caution">
    <text evidence="17">The sequence shown here is derived from an EMBL/GenBank/DDBJ whole genome shotgun (WGS) entry which is preliminary data.</text>
</comment>
<name>A0A9Q0G1D6_9ROSI</name>
<dbReference type="GO" id="GO:0042545">
    <property type="term" value="P:cell wall modification"/>
    <property type="evidence" value="ECO:0007669"/>
    <property type="project" value="UniProtKB-UniRule"/>
</dbReference>
<comment type="function">
    <text evidence="12 14">Acts in the modification of cell walls via demethylesterification of cell wall pectin.</text>
</comment>
<accession>A0A9Q0G1D6</accession>
<feature type="active site" evidence="13">
    <location>
        <position position="420"/>
    </location>
</feature>
<dbReference type="InterPro" id="IPR033131">
    <property type="entry name" value="Pectinesterase_Asp_AS"/>
</dbReference>
<feature type="domain" description="Pectinesterase inhibitor" evidence="16">
    <location>
        <begin position="61"/>
        <end position="210"/>
    </location>
</feature>
<dbReference type="SMART" id="SM00856">
    <property type="entry name" value="PMEI"/>
    <property type="match status" value="1"/>
</dbReference>